<dbReference type="Proteomes" id="UP001206924">
    <property type="component" value="Unassembled WGS sequence"/>
</dbReference>
<keyword evidence="2" id="KW-0812">Transmembrane</keyword>
<feature type="region of interest" description="Disordered" evidence="1">
    <location>
        <begin position="115"/>
        <end position="209"/>
    </location>
</feature>
<proteinExistence type="predicted"/>
<evidence type="ECO:0000313" key="4">
    <source>
        <dbReference type="Proteomes" id="UP001206924"/>
    </source>
</evidence>
<name>A0ABT1NSE3_9MICC</name>
<evidence type="ECO:0000313" key="3">
    <source>
        <dbReference type="EMBL" id="MCQ1950507.1"/>
    </source>
</evidence>
<feature type="transmembrane region" description="Helical" evidence="2">
    <location>
        <begin position="32"/>
        <end position="50"/>
    </location>
</feature>
<keyword evidence="4" id="KW-1185">Reference proteome</keyword>
<dbReference type="RefSeq" id="WP_255865807.1">
    <property type="nucleotide sequence ID" value="NZ_CP104263.1"/>
</dbReference>
<dbReference type="EMBL" id="JANFLP010000011">
    <property type="protein sequence ID" value="MCQ1950507.1"/>
    <property type="molecule type" value="Genomic_DNA"/>
</dbReference>
<sequence>MGRHRATKINKPVGIRVATARPVLPQGRSPELLAWGVFLTAVAVVAMLWVEVPWGTVTAASALLFLAFGLSWFFARPRTTTAAATAVAAQDLPAPAVRAPAAPAMVPAPAPPTVAVASPPSPAPAPAPASQHARARSVDRPRNAPHGRRAAAAPVFHDMPAEPSRWTRTFGPPDTGQIPLQPYLSGVPASYATADNDLPDRRQRSHSSL</sequence>
<keyword evidence="2" id="KW-1133">Transmembrane helix</keyword>
<reference evidence="3 4" key="1">
    <citation type="submission" date="2022-07" db="EMBL/GenBank/DDBJ databases">
        <title>Novel species in genus Arthrobacter.</title>
        <authorList>
            <person name="Liu Y."/>
        </authorList>
    </citation>
    <scope>NUCLEOTIDE SEQUENCE [LARGE SCALE GENOMIC DNA]</scope>
    <source>
        <strain evidence="4">zg-Y859</strain>
    </source>
</reference>
<accession>A0ABT1NSE3</accession>
<organism evidence="3 4">
    <name type="scientific">Arthrobacter jinronghuae</name>
    <dbReference type="NCBI Taxonomy" id="2964609"/>
    <lineage>
        <taxon>Bacteria</taxon>
        <taxon>Bacillati</taxon>
        <taxon>Actinomycetota</taxon>
        <taxon>Actinomycetes</taxon>
        <taxon>Micrococcales</taxon>
        <taxon>Micrococcaceae</taxon>
        <taxon>Arthrobacter</taxon>
    </lineage>
</organism>
<evidence type="ECO:0000256" key="1">
    <source>
        <dbReference type="SAM" id="MobiDB-lite"/>
    </source>
</evidence>
<evidence type="ECO:0000256" key="2">
    <source>
        <dbReference type="SAM" id="Phobius"/>
    </source>
</evidence>
<gene>
    <name evidence="3" type="ORF">NNX28_11275</name>
</gene>
<feature type="transmembrane region" description="Helical" evidence="2">
    <location>
        <begin position="56"/>
        <end position="75"/>
    </location>
</feature>
<keyword evidence="2" id="KW-0472">Membrane</keyword>
<comment type="caution">
    <text evidence="3">The sequence shown here is derived from an EMBL/GenBank/DDBJ whole genome shotgun (WGS) entry which is preliminary data.</text>
</comment>
<protein>
    <submittedName>
        <fullName evidence="3">Uncharacterized protein</fullName>
    </submittedName>
</protein>